<evidence type="ECO:0000313" key="2">
    <source>
        <dbReference type="Proteomes" id="UP000499080"/>
    </source>
</evidence>
<comment type="caution">
    <text evidence="1">The sequence shown here is derived from an EMBL/GenBank/DDBJ whole genome shotgun (WGS) entry which is preliminary data.</text>
</comment>
<protein>
    <submittedName>
        <fullName evidence="1">Uncharacterized protein</fullName>
    </submittedName>
</protein>
<accession>A0A4Y2A9R5</accession>
<dbReference type="Proteomes" id="UP000499080">
    <property type="component" value="Unassembled WGS sequence"/>
</dbReference>
<dbReference type="OrthoDB" id="6611281at2759"/>
<keyword evidence="2" id="KW-1185">Reference proteome</keyword>
<gene>
    <name evidence="1" type="ORF">AVEN_154985_1</name>
</gene>
<name>A0A4Y2A9R5_ARAVE</name>
<sequence>MSSRQLLSNSQRHLTMEAVAHVQYLERQNAAHVPVPDTITISRETGFPYSTVRKVLRNIMHFFPYKIHFTQQTLDRDKPQRLAFAVVFPTKWLMICHGS</sequence>
<evidence type="ECO:0000313" key="1">
    <source>
        <dbReference type="EMBL" id="GBL75674.1"/>
    </source>
</evidence>
<reference evidence="1 2" key="1">
    <citation type="journal article" date="2019" name="Sci. Rep.">
        <title>Orb-weaving spider Araneus ventricosus genome elucidates the spidroin gene catalogue.</title>
        <authorList>
            <person name="Kono N."/>
            <person name="Nakamura H."/>
            <person name="Ohtoshi R."/>
            <person name="Moran D.A.P."/>
            <person name="Shinohara A."/>
            <person name="Yoshida Y."/>
            <person name="Fujiwara M."/>
            <person name="Mori M."/>
            <person name="Tomita M."/>
            <person name="Arakawa K."/>
        </authorList>
    </citation>
    <scope>NUCLEOTIDE SEQUENCE [LARGE SCALE GENOMIC DNA]</scope>
</reference>
<organism evidence="1 2">
    <name type="scientific">Araneus ventricosus</name>
    <name type="common">Orbweaver spider</name>
    <name type="synonym">Epeira ventricosa</name>
    <dbReference type="NCBI Taxonomy" id="182803"/>
    <lineage>
        <taxon>Eukaryota</taxon>
        <taxon>Metazoa</taxon>
        <taxon>Ecdysozoa</taxon>
        <taxon>Arthropoda</taxon>
        <taxon>Chelicerata</taxon>
        <taxon>Arachnida</taxon>
        <taxon>Araneae</taxon>
        <taxon>Araneomorphae</taxon>
        <taxon>Entelegynae</taxon>
        <taxon>Araneoidea</taxon>
        <taxon>Araneidae</taxon>
        <taxon>Araneus</taxon>
    </lineage>
</organism>
<dbReference type="AlphaFoldDB" id="A0A4Y2A9R5"/>
<proteinExistence type="predicted"/>
<dbReference type="EMBL" id="BGPR01000008">
    <property type="protein sequence ID" value="GBL75674.1"/>
    <property type="molecule type" value="Genomic_DNA"/>
</dbReference>